<keyword evidence="4" id="KW-1185">Reference proteome</keyword>
<feature type="region of interest" description="Disordered" evidence="1">
    <location>
        <begin position="214"/>
        <end position="249"/>
    </location>
</feature>
<evidence type="ECO:0008006" key="5">
    <source>
        <dbReference type="Google" id="ProtNLM"/>
    </source>
</evidence>
<name>S8ARR5_DACHA</name>
<dbReference type="Proteomes" id="UP000015100">
    <property type="component" value="Unassembled WGS sequence"/>
</dbReference>
<evidence type="ECO:0000256" key="2">
    <source>
        <dbReference type="SAM" id="Phobius"/>
    </source>
</evidence>
<accession>S8ARR5</accession>
<protein>
    <recommendedName>
        <fullName evidence="5">Mid2 domain-containing protein</fullName>
    </recommendedName>
</protein>
<keyword evidence="2" id="KW-0812">Transmembrane</keyword>
<sequence>MSTISSPPSATTNINIPLTTVFTPDPTCSTDYLLFPQSSTPTLRLAWAYTFLITESPQSTSTNTACEPSSIEAVLKRERQSAFSPGICASGFTTATSSFISGTMHAYCCLSGYGIPDSLDKRYFQESAALDLVQCVRYMSTTVRNIGVIGTQTRLSGRLLYVASTTSLSPPVIVQHDAHSVAWQPRDLTAFAEATPTLNTLVLEESLAADSLGLGAPKGTTSGGRASISTSGSTSAPTSDATNVESGSGGMSNGAKIGIGLGVGIVAALLLGVGVYFYFRRRRQNELAKSSEAIERDGVNQMGGIEESPVGMGGIPDEKYR</sequence>
<dbReference type="CDD" id="cd12087">
    <property type="entry name" value="TM_EGFR-like"/>
    <property type="match status" value="1"/>
</dbReference>
<gene>
    <name evidence="3" type="ORF">H072_470</name>
</gene>
<evidence type="ECO:0000313" key="4">
    <source>
        <dbReference type="Proteomes" id="UP000015100"/>
    </source>
</evidence>
<organism evidence="3 4">
    <name type="scientific">Dactylellina haptotyla (strain CBS 200.50)</name>
    <name type="common">Nematode-trapping fungus</name>
    <name type="synonym">Monacrosporium haptotylum</name>
    <dbReference type="NCBI Taxonomy" id="1284197"/>
    <lineage>
        <taxon>Eukaryota</taxon>
        <taxon>Fungi</taxon>
        <taxon>Dikarya</taxon>
        <taxon>Ascomycota</taxon>
        <taxon>Pezizomycotina</taxon>
        <taxon>Orbiliomycetes</taxon>
        <taxon>Orbiliales</taxon>
        <taxon>Orbiliaceae</taxon>
        <taxon>Dactylellina</taxon>
    </lineage>
</organism>
<dbReference type="OMA" id="TMWAQPI"/>
<feature type="region of interest" description="Disordered" evidence="1">
    <location>
        <begin position="298"/>
        <end position="321"/>
    </location>
</feature>
<comment type="caution">
    <text evidence="3">The sequence shown here is derived from an EMBL/GenBank/DDBJ whole genome shotgun (WGS) entry which is preliminary data.</text>
</comment>
<dbReference type="STRING" id="1284197.S8ARR5"/>
<reference evidence="3 4" key="1">
    <citation type="journal article" date="2013" name="PLoS Genet.">
        <title>Genomic mechanisms accounting for the adaptation to parasitism in nematode-trapping fungi.</title>
        <authorList>
            <person name="Meerupati T."/>
            <person name="Andersson K.M."/>
            <person name="Friman E."/>
            <person name="Kumar D."/>
            <person name="Tunlid A."/>
            <person name="Ahren D."/>
        </authorList>
    </citation>
    <scope>NUCLEOTIDE SEQUENCE [LARGE SCALE GENOMIC DNA]</scope>
    <source>
        <strain evidence="3 4">CBS 200.50</strain>
    </source>
</reference>
<keyword evidence="2" id="KW-1133">Transmembrane helix</keyword>
<proteinExistence type="predicted"/>
<evidence type="ECO:0000256" key="1">
    <source>
        <dbReference type="SAM" id="MobiDB-lite"/>
    </source>
</evidence>
<keyword evidence="2" id="KW-0472">Membrane</keyword>
<evidence type="ECO:0000313" key="3">
    <source>
        <dbReference type="EMBL" id="EPS45559.1"/>
    </source>
</evidence>
<feature type="compositionally biased region" description="Polar residues" evidence="1">
    <location>
        <begin position="219"/>
        <end position="246"/>
    </location>
</feature>
<dbReference type="HOGENOM" id="CLU_866045_0_0_1"/>
<feature type="transmembrane region" description="Helical" evidence="2">
    <location>
        <begin position="257"/>
        <end position="279"/>
    </location>
</feature>
<dbReference type="OrthoDB" id="4770059at2759"/>
<dbReference type="eggNOG" id="ENOG502SFMR">
    <property type="taxonomic scope" value="Eukaryota"/>
</dbReference>
<dbReference type="EMBL" id="AQGS01000013">
    <property type="protein sequence ID" value="EPS45559.1"/>
    <property type="molecule type" value="Genomic_DNA"/>
</dbReference>
<dbReference type="AlphaFoldDB" id="S8ARR5"/>
<reference evidence="4" key="2">
    <citation type="submission" date="2013-04" db="EMBL/GenBank/DDBJ databases">
        <title>Genomic mechanisms accounting for the adaptation to parasitism in nematode-trapping fungi.</title>
        <authorList>
            <person name="Ahren D.G."/>
        </authorList>
    </citation>
    <scope>NUCLEOTIDE SEQUENCE [LARGE SCALE GENOMIC DNA]</scope>
    <source>
        <strain evidence="4">CBS 200.50</strain>
    </source>
</reference>